<keyword evidence="1" id="KW-0732">Signal</keyword>
<accession>A0ABD4QDL1</accession>
<gene>
    <name evidence="3" type="ORF">AKG37_01460</name>
    <name evidence="4" type="ORF">KCQ59_01500</name>
</gene>
<feature type="chain" id="PRO_5044725545" evidence="1">
    <location>
        <begin position="26"/>
        <end position="90"/>
    </location>
</feature>
<proteinExistence type="predicted"/>
<evidence type="ECO:0000313" key="3">
    <source>
        <dbReference type="EMBL" id="KPN15513.1"/>
    </source>
</evidence>
<dbReference type="Proteomes" id="UP000676804">
    <property type="component" value="Unassembled WGS sequence"/>
</dbReference>
<keyword evidence="5" id="KW-1185">Reference proteome</keyword>
<sequence>MKLVKVLTGSALSLALLFSAAPAFATSAHSKVEDVHVTSDFKAQLYTWDITNTTGIFANSFEQDGIKWYLKGITKNSDGTWTAHYEGRRV</sequence>
<dbReference type="AlphaFoldDB" id="A0ABD4QDL1"/>
<evidence type="ECO:0000256" key="1">
    <source>
        <dbReference type="SAM" id="SignalP"/>
    </source>
</evidence>
<name>A0ABD4QDL1_9BACI</name>
<dbReference type="EMBL" id="LGYN01000001">
    <property type="protein sequence ID" value="KPN15513.1"/>
    <property type="molecule type" value="Genomic_DNA"/>
</dbReference>
<dbReference type="Proteomes" id="UP000050272">
    <property type="component" value="Unassembled WGS sequence"/>
</dbReference>
<dbReference type="EMBL" id="JAGQFH010000001">
    <property type="protein sequence ID" value="MBR8688456.1"/>
    <property type="molecule type" value="Genomic_DNA"/>
</dbReference>
<reference evidence="3 5" key="1">
    <citation type="submission" date="2015-07" db="EMBL/GenBank/DDBJ databases">
        <title>Bacillus zhangzhouensis sp. nov. and Bacillus nanhaiticus sp. nov.</title>
        <authorList>
            <person name="Liu Y."/>
            <person name="Lai Q."/>
            <person name="Shao Z."/>
        </authorList>
    </citation>
    <scope>NUCLEOTIDE SEQUENCE [LARGE SCALE GENOMIC DNA]</scope>
    <source>
        <strain evidence="3 5">NH7I_1</strain>
    </source>
</reference>
<evidence type="ECO:0000259" key="2">
    <source>
        <dbReference type="Pfam" id="PF12197"/>
    </source>
</evidence>
<feature type="domain" description="LCI fold" evidence="2">
    <location>
        <begin position="50"/>
        <end position="88"/>
    </location>
</feature>
<evidence type="ECO:0000313" key="6">
    <source>
        <dbReference type="Proteomes" id="UP000676804"/>
    </source>
</evidence>
<organism evidence="4 6">
    <name type="scientific">Bacillus australimaris</name>
    <dbReference type="NCBI Taxonomy" id="1326968"/>
    <lineage>
        <taxon>Bacteria</taxon>
        <taxon>Bacillati</taxon>
        <taxon>Bacillota</taxon>
        <taxon>Bacilli</taxon>
        <taxon>Bacillales</taxon>
        <taxon>Bacillaceae</taxon>
        <taxon>Bacillus</taxon>
    </lineage>
</organism>
<dbReference type="InterPro" id="IPR020976">
    <property type="entry name" value="Antimicrobial_lci"/>
</dbReference>
<evidence type="ECO:0000313" key="5">
    <source>
        <dbReference type="Proteomes" id="UP000050272"/>
    </source>
</evidence>
<dbReference type="Pfam" id="PF12197">
    <property type="entry name" value="lci"/>
    <property type="match status" value="1"/>
</dbReference>
<reference evidence="4 6" key="2">
    <citation type="submission" date="2021-04" db="EMBL/GenBank/DDBJ databases">
        <title>Isolation of newly marine bacteria for enzymatic activity.</title>
        <authorList>
            <person name="Hadi W.A.M."/>
            <person name="Nair A.J.J."/>
            <person name="Edwin B.T."/>
        </authorList>
    </citation>
    <scope>NUCLEOTIDE SEQUENCE [LARGE SCALE GENOMIC DNA]</scope>
    <source>
        <strain evidence="4 6">B28A</strain>
    </source>
</reference>
<feature type="signal peptide" evidence="1">
    <location>
        <begin position="1"/>
        <end position="25"/>
    </location>
</feature>
<evidence type="ECO:0000313" key="4">
    <source>
        <dbReference type="EMBL" id="MBR8688456.1"/>
    </source>
</evidence>
<dbReference type="RefSeq" id="WP_060697258.1">
    <property type="nucleotide sequence ID" value="NZ_JAGQFH010000001.1"/>
</dbReference>
<comment type="caution">
    <text evidence="4">The sequence shown here is derived from an EMBL/GenBank/DDBJ whole genome shotgun (WGS) entry which is preliminary data.</text>
</comment>
<protein>
    <submittedName>
        <fullName evidence="4">Antimicrobial peptide LCI</fullName>
    </submittedName>
</protein>